<evidence type="ECO:0000313" key="2">
    <source>
        <dbReference type="Proteomes" id="UP001060215"/>
    </source>
</evidence>
<evidence type="ECO:0000313" key="1">
    <source>
        <dbReference type="EMBL" id="KAI8005559.1"/>
    </source>
</evidence>
<comment type="caution">
    <text evidence="1">The sequence shown here is derived from an EMBL/GenBank/DDBJ whole genome shotgun (WGS) entry which is preliminary data.</text>
</comment>
<proteinExistence type="predicted"/>
<dbReference type="Proteomes" id="UP001060215">
    <property type="component" value="Chromosome 7"/>
</dbReference>
<protein>
    <submittedName>
        <fullName evidence="1">Uncharacterized protein</fullName>
    </submittedName>
</protein>
<dbReference type="EMBL" id="CM045764">
    <property type="protein sequence ID" value="KAI8005559.1"/>
    <property type="molecule type" value="Genomic_DNA"/>
</dbReference>
<accession>A0ACC0GXY3</accession>
<keyword evidence="2" id="KW-1185">Reference proteome</keyword>
<reference evidence="1 2" key="1">
    <citation type="journal article" date="2022" name="Plant J.">
        <title>Chromosome-level genome of Camellia lanceoleosa provides a valuable resource for understanding genome evolution and self-incompatibility.</title>
        <authorList>
            <person name="Gong W."/>
            <person name="Xiao S."/>
            <person name="Wang L."/>
            <person name="Liao Z."/>
            <person name="Chang Y."/>
            <person name="Mo W."/>
            <person name="Hu G."/>
            <person name="Li W."/>
            <person name="Zhao G."/>
            <person name="Zhu H."/>
            <person name="Hu X."/>
            <person name="Ji K."/>
            <person name="Xiang X."/>
            <person name="Song Q."/>
            <person name="Yuan D."/>
            <person name="Jin S."/>
            <person name="Zhang L."/>
        </authorList>
    </citation>
    <scope>NUCLEOTIDE SEQUENCE [LARGE SCALE GENOMIC DNA]</scope>
    <source>
        <strain evidence="1">SQ_2022a</strain>
    </source>
</reference>
<sequence length="98" mass="10753">MSADYSDASIGDDVELDDDVSQGSTKRIRKLTSRSDSSDSMSSIALVSENSSSSGSQLLVGSSTQESLAAFHAWRSYLKSHFLSSSHRLNHWNRQLKL</sequence>
<name>A0ACC0GXY3_9ERIC</name>
<gene>
    <name evidence="1" type="ORF">LOK49_LG07G02803</name>
</gene>
<organism evidence="1 2">
    <name type="scientific">Camellia lanceoleosa</name>
    <dbReference type="NCBI Taxonomy" id="1840588"/>
    <lineage>
        <taxon>Eukaryota</taxon>
        <taxon>Viridiplantae</taxon>
        <taxon>Streptophyta</taxon>
        <taxon>Embryophyta</taxon>
        <taxon>Tracheophyta</taxon>
        <taxon>Spermatophyta</taxon>
        <taxon>Magnoliopsida</taxon>
        <taxon>eudicotyledons</taxon>
        <taxon>Gunneridae</taxon>
        <taxon>Pentapetalae</taxon>
        <taxon>asterids</taxon>
        <taxon>Ericales</taxon>
        <taxon>Theaceae</taxon>
        <taxon>Camellia</taxon>
    </lineage>
</organism>